<comment type="caution">
    <text evidence="1">The sequence shown here is derived from an EMBL/GenBank/DDBJ whole genome shotgun (WGS) entry which is preliminary data.</text>
</comment>
<sequence>METKLSSIDRREIDFLIGKDRDYWHYPAVGISGGILVLWNKKLVSFDVKENSSQVIVGNLSVPNLGIWKVVTVYGSRCCRERGSLWNQLEKCMEDSFPAIIGGDFNCILNKEEKRGGKRFFFSKGPKDMKCFMMNLDFHDIGCIGPRFTWCNNKEGASQIWERLDRCLFDSFAIQKLPLAAIRHLARVASDHSPIVLKLDVSVRFKSKFIKFEDTWRSYLAAKSVIYHSWKKKDYGDENMILQRKTSRTLRALFFWNKNKCKDLNILKEKLKEEILEFQNKEALGENLSADDLLLLRTKST</sequence>
<name>A0A8T3AKF6_DENNO</name>
<accession>A0A8T3AKF6</accession>
<dbReference type="SUPFAM" id="SSF56219">
    <property type="entry name" value="DNase I-like"/>
    <property type="match status" value="1"/>
</dbReference>
<dbReference type="PANTHER" id="PTHR33710:SF79">
    <property type="entry name" value="OS06G0205337 PROTEIN"/>
    <property type="match status" value="1"/>
</dbReference>
<dbReference type="AlphaFoldDB" id="A0A8T3AKF6"/>
<keyword evidence="2" id="KW-1185">Reference proteome</keyword>
<evidence type="ECO:0000313" key="2">
    <source>
        <dbReference type="Proteomes" id="UP000829196"/>
    </source>
</evidence>
<protein>
    <recommendedName>
        <fullName evidence="3">Endonuclease/exonuclease/phosphatase domain-containing protein</fullName>
    </recommendedName>
</protein>
<reference evidence="1" key="1">
    <citation type="journal article" date="2022" name="Front. Genet.">
        <title>Chromosome-Scale Assembly of the Dendrobium nobile Genome Provides Insights Into the Molecular Mechanism of the Biosynthesis of the Medicinal Active Ingredient of Dendrobium.</title>
        <authorList>
            <person name="Xu Q."/>
            <person name="Niu S.-C."/>
            <person name="Li K.-L."/>
            <person name="Zheng P.-J."/>
            <person name="Zhang X.-J."/>
            <person name="Jia Y."/>
            <person name="Liu Y."/>
            <person name="Niu Y.-X."/>
            <person name="Yu L.-H."/>
            <person name="Chen D.-F."/>
            <person name="Zhang G.-Q."/>
        </authorList>
    </citation>
    <scope>NUCLEOTIDE SEQUENCE</scope>
    <source>
        <tissue evidence="1">Leaf</tissue>
    </source>
</reference>
<proteinExistence type="predicted"/>
<gene>
    <name evidence="1" type="ORF">KFK09_022843</name>
</gene>
<evidence type="ECO:0008006" key="3">
    <source>
        <dbReference type="Google" id="ProtNLM"/>
    </source>
</evidence>
<dbReference type="InterPro" id="IPR036691">
    <property type="entry name" value="Endo/exonu/phosph_ase_sf"/>
</dbReference>
<dbReference type="PANTHER" id="PTHR33710">
    <property type="entry name" value="BNAC02G09200D PROTEIN"/>
    <property type="match status" value="1"/>
</dbReference>
<dbReference type="EMBL" id="JAGYWB010000016">
    <property type="protein sequence ID" value="KAI0496524.1"/>
    <property type="molecule type" value="Genomic_DNA"/>
</dbReference>
<dbReference type="Gene3D" id="3.60.10.10">
    <property type="entry name" value="Endonuclease/exonuclease/phosphatase"/>
    <property type="match status" value="1"/>
</dbReference>
<dbReference type="Proteomes" id="UP000829196">
    <property type="component" value="Unassembled WGS sequence"/>
</dbReference>
<evidence type="ECO:0000313" key="1">
    <source>
        <dbReference type="EMBL" id="KAI0496524.1"/>
    </source>
</evidence>
<dbReference type="OrthoDB" id="685803at2759"/>
<organism evidence="1 2">
    <name type="scientific">Dendrobium nobile</name>
    <name type="common">Orchid</name>
    <dbReference type="NCBI Taxonomy" id="94219"/>
    <lineage>
        <taxon>Eukaryota</taxon>
        <taxon>Viridiplantae</taxon>
        <taxon>Streptophyta</taxon>
        <taxon>Embryophyta</taxon>
        <taxon>Tracheophyta</taxon>
        <taxon>Spermatophyta</taxon>
        <taxon>Magnoliopsida</taxon>
        <taxon>Liliopsida</taxon>
        <taxon>Asparagales</taxon>
        <taxon>Orchidaceae</taxon>
        <taxon>Epidendroideae</taxon>
        <taxon>Malaxideae</taxon>
        <taxon>Dendrobiinae</taxon>
        <taxon>Dendrobium</taxon>
    </lineage>
</organism>